<dbReference type="GO" id="GO:0004340">
    <property type="term" value="F:glucokinase activity"/>
    <property type="evidence" value="ECO:0007669"/>
    <property type="project" value="InterPro"/>
</dbReference>
<keyword evidence="5" id="KW-1185">Reference proteome</keyword>
<protein>
    <submittedName>
        <fullName evidence="4">Glucokinase</fullName>
    </submittedName>
</protein>
<evidence type="ECO:0000256" key="1">
    <source>
        <dbReference type="ARBA" id="ARBA00022679"/>
    </source>
</evidence>
<dbReference type="GO" id="GO:0005536">
    <property type="term" value="F:D-glucose binding"/>
    <property type="evidence" value="ECO:0007669"/>
    <property type="project" value="InterPro"/>
</dbReference>
<dbReference type="GO" id="GO:0006096">
    <property type="term" value="P:glycolytic process"/>
    <property type="evidence" value="ECO:0007669"/>
    <property type="project" value="InterPro"/>
</dbReference>
<dbReference type="PANTHER" id="PTHR47363">
    <property type="entry name" value="GLUCOKINASE"/>
    <property type="match status" value="1"/>
</dbReference>
<evidence type="ECO:0000256" key="2">
    <source>
        <dbReference type="ARBA" id="ARBA00022777"/>
    </source>
</evidence>
<evidence type="ECO:0000313" key="4">
    <source>
        <dbReference type="EMBL" id="BDU75851.1"/>
    </source>
</evidence>
<dbReference type="EMBL" id="AP027081">
    <property type="protein sequence ID" value="BDU75851.1"/>
    <property type="molecule type" value="Genomic_DNA"/>
</dbReference>
<keyword evidence="1" id="KW-0808">Transferase</keyword>
<dbReference type="Pfam" id="PF02685">
    <property type="entry name" value="Glucokinase"/>
    <property type="match status" value="1"/>
</dbReference>
<accession>A0AA48GMK5</accession>
<dbReference type="PANTHER" id="PTHR47363:SF1">
    <property type="entry name" value="GLUCOKINASE"/>
    <property type="match status" value="1"/>
</dbReference>
<dbReference type="InterPro" id="IPR043129">
    <property type="entry name" value="ATPase_NBD"/>
</dbReference>
<proteinExistence type="inferred from homology"/>
<dbReference type="RefSeq" id="WP_243345731.1">
    <property type="nucleotide sequence ID" value="NZ_AP027081.1"/>
</dbReference>
<dbReference type="Gene3D" id="3.40.367.20">
    <property type="match status" value="1"/>
</dbReference>
<dbReference type="KEGG" id="msea:METESE_08090"/>
<name>A0AA48GMK5_9BACT</name>
<dbReference type="GO" id="GO:0005524">
    <property type="term" value="F:ATP binding"/>
    <property type="evidence" value="ECO:0007669"/>
    <property type="project" value="InterPro"/>
</dbReference>
<dbReference type="Gene3D" id="3.30.420.40">
    <property type="match status" value="1"/>
</dbReference>
<organism evidence="4 5">
    <name type="scientific">Mesoterricola sediminis</name>
    <dbReference type="NCBI Taxonomy" id="2927980"/>
    <lineage>
        <taxon>Bacteria</taxon>
        <taxon>Pseudomonadati</taxon>
        <taxon>Acidobacteriota</taxon>
        <taxon>Holophagae</taxon>
        <taxon>Holophagales</taxon>
        <taxon>Holophagaceae</taxon>
        <taxon>Mesoterricola</taxon>
    </lineage>
</organism>
<dbReference type="AlphaFoldDB" id="A0AA48GMK5"/>
<comment type="similarity">
    <text evidence="3">Belongs to the bacterial glucokinase family.</text>
</comment>
<evidence type="ECO:0000313" key="5">
    <source>
        <dbReference type="Proteomes" id="UP001228113"/>
    </source>
</evidence>
<dbReference type="SUPFAM" id="SSF53067">
    <property type="entry name" value="Actin-like ATPase domain"/>
    <property type="match status" value="1"/>
</dbReference>
<dbReference type="Proteomes" id="UP001228113">
    <property type="component" value="Chromosome"/>
</dbReference>
<dbReference type="CDD" id="cd24008">
    <property type="entry name" value="ASKHA_NBD_GLK"/>
    <property type="match status" value="1"/>
</dbReference>
<sequence length="346" mass="35772">MPTSDNEQFILAADVGGTNLSLALMGGGPSGVRLLRKGLYRTAEEPSLTEPARRFLGQCAAEGLPAPAALCVSGAGPVRDGVIPLTNVAWDIDGAALEAGLGVPVRLINDFSAVAYGVLLLDPADPDQLLPIPHGDGSRPAPDPAGPILVVGAGTGLGVGFVTRGAGGVRVHASEGGHIGLPVTGEETLRLWRHLRDRFPGPPGAEAAVSGTGIATLLGFLAGEASEVPPEAARILALAPEARPAAIAAAVEDPLCRRSMELFVELYARVCAELAAVILPTGGVFLAGGVAGKNAAWFLEEDRFMRAFEQNYRSHLDDLTRSVPVHIVRDYAVSLYGAANAVLIRP</sequence>
<gene>
    <name evidence="4" type="primary">glk</name>
    <name evidence="4" type="ORF">METESE_08090</name>
</gene>
<dbReference type="InterPro" id="IPR003836">
    <property type="entry name" value="Glucokinase"/>
</dbReference>
<reference evidence="4" key="1">
    <citation type="journal article" date="2023" name="Int. J. Syst. Evol. Microbiol.">
        <title>Mesoterricola silvestris gen. nov., sp. nov., Mesoterricola sediminis sp. nov., Geothrix oryzae sp. nov., Geothrix edaphica sp. nov., Geothrix rubra sp. nov., and Geothrix limicola sp. nov., six novel members of Acidobacteriota isolated from soils.</title>
        <authorList>
            <person name="Itoh H."/>
            <person name="Sugisawa Y."/>
            <person name="Mise K."/>
            <person name="Xu Z."/>
            <person name="Kuniyasu M."/>
            <person name="Ushijima N."/>
            <person name="Kawano K."/>
            <person name="Kobayashi E."/>
            <person name="Shiratori Y."/>
            <person name="Masuda Y."/>
            <person name="Senoo K."/>
        </authorList>
    </citation>
    <scope>NUCLEOTIDE SEQUENCE</scope>
    <source>
        <strain evidence="4">W786</strain>
    </source>
</reference>
<keyword evidence="2" id="KW-0418">Kinase</keyword>
<evidence type="ECO:0000256" key="3">
    <source>
        <dbReference type="RuleBase" id="RU004046"/>
    </source>
</evidence>